<organism evidence="2 3">
    <name type="scientific">Methylomonas koyamae</name>
    <dbReference type="NCBI Taxonomy" id="702114"/>
    <lineage>
        <taxon>Bacteria</taxon>
        <taxon>Pseudomonadati</taxon>
        <taxon>Pseudomonadota</taxon>
        <taxon>Gammaproteobacteria</taxon>
        <taxon>Methylococcales</taxon>
        <taxon>Methylococcaceae</taxon>
        <taxon>Methylomonas</taxon>
    </lineage>
</organism>
<dbReference type="OrthoDB" id="5566910at2"/>
<feature type="transmembrane region" description="Helical" evidence="1">
    <location>
        <begin position="68"/>
        <end position="88"/>
    </location>
</feature>
<dbReference type="EMBL" id="LUUJ01000123">
    <property type="protein sequence ID" value="OAI11281.1"/>
    <property type="molecule type" value="Genomic_DNA"/>
</dbReference>
<feature type="transmembrane region" description="Helical" evidence="1">
    <location>
        <begin position="167"/>
        <end position="184"/>
    </location>
</feature>
<evidence type="ECO:0000313" key="3">
    <source>
        <dbReference type="Proteomes" id="UP000077857"/>
    </source>
</evidence>
<reference evidence="2 3" key="1">
    <citation type="submission" date="2016-03" db="EMBL/GenBank/DDBJ databases">
        <authorList>
            <person name="Ploux O."/>
        </authorList>
    </citation>
    <scope>NUCLEOTIDE SEQUENCE [LARGE SCALE GENOMIC DNA]</scope>
    <source>
        <strain evidence="2 3">R-45378</strain>
    </source>
</reference>
<feature type="transmembrane region" description="Helical" evidence="1">
    <location>
        <begin position="233"/>
        <end position="252"/>
    </location>
</feature>
<feature type="transmembrane region" description="Helical" evidence="1">
    <location>
        <begin position="41"/>
        <end position="61"/>
    </location>
</feature>
<dbReference type="Proteomes" id="UP000077857">
    <property type="component" value="Unassembled WGS sequence"/>
</dbReference>
<proteinExistence type="predicted"/>
<dbReference type="RefSeq" id="WP_064042409.1">
    <property type="nucleotide sequence ID" value="NZ_LUUJ01000123.1"/>
</dbReference>
<feature type="transmembrane region" description="Helical" evidence="1">
    <location>
        <begin position="100"/>
        <end position="118"/>
    </location>
</feature>
<feature type="transmembrane region" description="Helical" evidence="1">
    <location>
        <begin position="258"/>
        <end position="278"/>
    </location>
</feature>
<keyword evidence="1" id="KW-1133">Transmembrane helix</keyword>
<gene>
    <name evidence="2" type="ORF">A1507_03545</name>
</gene>
<evidence type="ECO:0000313" key="2">
    <source>
        <dbReference type="EMBL" id="OAI11281.1"/>
    </source>
</evidence>
<keyword evidence="1" id="KW-0812">Transmembrane</keyword>
<feature type="transmembrane region" description="Helical" evidence="1">
    <location>
        <begin position="204"/>
        <end position="221"/>
    </location>
</feature>
<protein>
    <submittedName>
        <fullName evidence="2">Uncharacterized protein</fullName>
    </submittedName>
</protein>
<sequence>MEEHHRKKGRFGLYAQSLLYLAVTVWSAVGAGQSPAAGDALAYLAPAGFGLIAWYSGYAALKRYRGGAWFVAGNVLLALAVLMLSVLYEGYRTANPNTMLGAGVVAAVATLAALPLFWRGHQRHRRWWRAVHGFAEFEPAAAISPEPAGPAANAPLLLYPPHSNWRLLWLMLFSATLYAPFLMYRIASDIAVLAGSHLNPRRCAWQMLIPLYNFNVFYRVARQAGRLAQAGGMALKLSPAALALMLVAATLANFAIPQFLFLLSCLLASIPWLVLNAWMNRLRTAQPAQWRAPPDRYTWRQRSVFLAGAPLIVLGLLGSKTEFAYFAAPALAAQQQVAGPGADYFLTIPDSQWRVVERGTLYPDTDIELVNRTSGEWVVVRISPSQQQSLDGFVDQRQALVAANWNDYEMQETRRFADGSDNIPMSLARYSYKGPLTSRDSPLLVATVLTPERVFEVVSHAANLANASAAQLVESFRLAAGGNES</sequence>
<feature type="transmembrane region" description="Helical" evidence="1">
    <location>
        <begin position="12"/>
        <end position="29"/>
    </location>
</feature>
<accession>A0A177N093</accession>
<dbReference type="AlphaFoldDB" id="A0A177N093"/>
<keyword evidence="1" id="KW-0472">Membrane</keyword>
<comment type="caution">
    <text evidence="2">The sequence shown here is derived from an EMBL/GenBank/DDBJ whole genome shotgun (WGS) entry which is preliminary data.</text>
</comment>
<feature type="transmembrane region" description="Helical" evidence="1">
    <location>
        <begin position="299"/>
        <end position="318"/>
    </location>
</feature>
<name>A0A177N093_9GAMM</name>
<evidence type="ECO:0000256" key="1">
    <source>
        <dbReference type="SAM" id="Phobius"/>
    </source>
</evidence>